<evidence type="ECO:0008006" key="7">
    <source>
        <dbReference type="Google" id="ProtNLM"/>
    </source>
</evidence>
<dbReference type="EMBL" id="KQ419788">
    <property type="protein sequence ID" value="KOF82362.1"/>
    <property type="molecule type" value="Genomic_DNA"/>
</dbReference>
<dbReference type="Pfam" id="PF02737">
    <property type="entry name" value="3HCDH_N"/>
    <property type="match status" value="1"/>
</dbReference>
<sequence>MASEKTQLKEEKVAIIGSGFIGCSWAMLFAASGYKVSMFDVNPDQVANALENILSQLKNLDKLGLLRGTLSVEEQYQRISKTVTLESCVIGAVYVQESVPENLELKKEVLKSIDLYLSNEALLASSSSCIVPSKLSEELKHRNQMFIAHPVNPPFFAPAVELVPAPWTDSKIMNKAEKIMNEIGQVPIQLKKECDGFLINRIQYAILQASWQLIKEDIVSVESLDKVMSEGLGFRYAFIGPWETAYLNANGMLDYAERYADTIYCVQKTFSPPEKIEGPILERIQRELSAKVPMSDLDKRRKWRDSHMAGLAKLKKNMSSEFSTI</sequence>
<dbReference type="Pfam" id="PF00725">
    <property type="entry name" value="3HCDH"/>
    <property type="match status" value="1"/>
</dbReference>
<protein>
    <recommendedName>
        <fullName evidence="7">3-hydroxyacyl-CoA dehydrogenase NAD binding domain-containing protein</fullName>
    </recommendedName>
</protein>
<keyword evidence="3" id="KW-0472">Membrane</keyword>
<keyword evidence="2" id="KW-0560">Oxidoreductase</keyword>
<dbReference type="FunFam" id="3.40.50.720:FF:000356">
    <property type="entry name" value="Lambda-crystallin homolog"/>
    <property type="match status" value="1"/>
</dbReference>
<dbReference type="GO" id="GO:0006631">
    <property type="term" value="P:fatty acid metabolic process"/>
    <property type="evidence" value="ECO:0007669"/>
    <property type="project" value="InterPro"/>
</dbReference>
<gene>
    <name evidence="6" type="ORF">OCBIM_22025392mg</name>
</gene>
<dbReference type="GO" id="GO:0070403">
    <property type="term" value="F:NAD+ binding"/>
    <property type="evidence" value="ECO:0007669"/>
    <property type="project" value="InterPro"/>
</dbReference>
<evidence type="ECO:0000313" key="6">
    <source>
        <dbReference type="EMBL" id="KOF82362.1"/>
    </source>
</evidence>
<comment type="similarity">
    <text evidence="1">Belongs to the 3-hydroxyacyl-CoA dehydrogenase family.</text>
</comment>
<dbReference type="Gene3D" id="3.40.50.720">
    <property type="entry name" value="NAD(P)-binding Rossmann-like Domain"/>
    <property type="match status" value="1"/>
</dbReference>
<reference evidence="6" key="1">
    <citation type="submission" date="2015-07" db="EMBL/GenBank/DDBJ databases">
        <title>MeaNS - Measles Nucleotide Surveillance Program.</title>
        <authorList>
            <person name="Tran T."/>
            <person name="Druce J."/>
        </authorList>
    </citation>
    <scope>NUCLEOTIDE SEQUENCE</scope>
    <source>
        <strain evidence="6">UCB-OBI-ISO-001</strain>
        <tissue evidence="6">Gonad</tissue>
    </source>
</reference>
<name>A0A0L8GZJ1_OCTBM</name>
<keyword evidence="3" id="KW-0812">Transmembrane</keyword>
<dbReference type="InterPro" id="IPR013328">
    <property type="entry name" value="6PGD_dom2"/>
</dbReference>
<accession>A0A0L8GZJ1</accession>
<dbReference type="KEGG" id="obi:106873772"/>
<dbReference type="GO" id="GO:0050104">
    <property type="term" value="F:L-gulonate 3-dehydrogenase activity"/>
    <property type="evidence" value="ECO:0007669"/>
    <property type="project" value="TreeGrafter"/>
</dbReference>
<dbReference type="PANTHER" id="PTHR48075">
    <property type="entry name" value="3-HYDROXYACYL-COA DEHYDROGENASE FAMILY PROTEIN"/>
    <property type="match status" value="1"/>
</dbReference>
<dbReference type="InterPro" id="IPR036291">
    <property type="entry name" value="NAD(P)-bd_dom_sf"/>
</dbReference>
<evidence type="ECO:0000259" key="4">
    <source>
        <dbReference type="Pfam" id="PF00725"/>
    </source>
</evidence>
<dbReference type="InterPro" id="IPR006108">
    <property type="entry name" value="3HC_DH_C"/>
</dbReference>
<proteinExistence type="inferred from homology"/>
<dbReference type="SUPFAM" id="SSF48179">
    <property type="entry name" value="6-phosphogluconate dehydrogenase C-terminal domain-like"/>
    <property type="match status" value="1"/>
</dbReference>
<dbReference type="OrthoDB" id="2021159at2759"/>
<dbReference type="SUPFAM" id="SSF51735">
    <property type="entry name" value="NAD(P)-binding Rossmann-fold domains"/>
    <property type="match status" value="1"/>
</dbReference>
<evidence type="ECO:0000256" key="2">
    <source>
        <dbReference type="ARBA" id="ARBA00023002"/>
    </source>
</evidence>
<keyword evidence="3" id="KW-1133">Transmembrane helix</keyword>
<dbReference type="AlphaFoldDB" id="A0A0L8GZJ1"/>
<feature type="transmembrane region" description="Helical" evidence="3">
    <location>
        <begin position="12"/>
        <end position="34"/>
    </location>
</feature>
<evidence type="ECO:0000256" key="3">
    <source>
        <dbReference type="SAM" id="Phobius"/>
    </source>
</evidence>
<evidence type="ECO:0000259" key="5">
    <source>
        <dbReference type="Pfam" id="PF02737"/>
    </source>
</evidence>
<dbReference type="Gene3D" id="1.10.1040.10">
    <property type="entry name" value="N-(1-d-carboxylethyl)-l-norvaline Dehydrogenase, domain 2"/>
    <property type="match status" value="1"/>
</dbReference>
<feature type="domain" description="3-hydroxyacyl-CoA dehydrogenase NAD binding" evidence="5">
    <location>
        <begin position="12"/>
        <end position="192"/>
    </location>
</feature>
<evidence type="ECO:0000256" key="1">
    <source>
        <dbReference type="ARBA" id="ARBA00009463"/>
    </source>
</evidence>
<feature type="domain" description="3-hydroxyacyl-CoA dehydrogenase C-terminal" evidence="4">
    <location>
        <begin position="196"/>
        <end position="262"/>
    </location>
</feature>
<dbReference type="PROSITE" id="PS51257">
    <property type="entry name" value="PROKAR_LIPOPROTEIN"/>
    <property type="match status" value="1"/>
</dbReference>
<dbReference type="PANTHER" id="PTHR48075:SF1">
    <property type="entry name" value="LAMBDA-CRYSTALLIN HOMOLOG"/>
    <property type="match status" value="1"/>
</dbReference>
<organism evidence="6">
    <name type="scientific">Octopus bimaculoides</name>
    <name type="common">California two-spotted octopus</name>
    <dbReference type="NCBI Taxonomy" id="37653"/>
    <lineage>
        <taxon>Eukaryota</taxon>
        <taxon>Metazoa</taxon>
        <taxon>Spiralia</taxon>
        <taxon>Lophotrochozoa</taxon>
        <taxon>Mollusca</taxon>
        <taxon>Cephalopoda</taxon>
        <taxon>Coleoidea</taxon>
        <taxon>Octopodiformes</taxon>
        <taxon>Octopoda</taxon>
        <taxon>Incirrata</taxon>
        <taxon>Octopodidae</taxon>
        <taxon>Octopus</taxon>
    </lineage>
</organism>
<dbReference type="OMA" id="RDNCLTH"/>
<dbReference type="InterPro" id="IPR008927">
    <property type="entry name" value="6-PGluconate_DH-like_C_sf"/>
</dbReference>
<dbReference type="InterPro" id="IPR006176">
    <property type="entry name" value="3-OHacyl-CoA_DH_NAD-bd"/>
</dbReference>
<dbReference type="STRING" id="37653.A0A0L8GZJ1"/>